<keyword evidence="1" id="KW-1133">Transmembrane helix</keyword>
<keyword evidence="3" id="KW-1185">Reference proteome</keyword>
<dbReference type="AlphaFoldDB" id="A0AA38MUI5"/>
<dbReference type="EMBL" id="JANVFO010000110">
    <property type="protein sequence ID" value="KAJ3712320.1"/>
    <property type="molecule type" value="Genomic_DNA"/>
</dbReference>
<keyword evidence="1" id="KW-0812">Transmembrane</keyword>
<dbReference type="Proteomes" id="UP001176059">
    <property type="component" value="Unassembled WGS sequence"/>
</dbReference>
<reference evidence="2" key="1">
    <citation type="submission" date="2022-08" db="EMBL/GenBank/DDBJ databases">
        <authorList>
            <consortium name="DOE Joint Genome Institute"/>
            <person name="Min B."/>
            <person name="Sierra-Patev S."/>
            <person name="Naranjo-Ortiz M."/>
            <person name="Looney B."/>
            <person name="Konkel Z."/>
            <person name="Slot J.C."/>
            <person name="Sakamoto Y."/>
            <person name="Steenwyk J.L."/>
            <person name="Rokas A."/>
            <person name="Carro J."/>
            <person name="Camarero S."/>
            <person name="Ferreira P."/>
            <person name="Molpeceres G."/>
            <person name="Ruiz-duenas F.J."/>
            <person name="Serrano A."/>
            <person name="Henrissat B."/>
            <person name="Drula E."/>
            <person name="Hughes K.W."/>
            <person name="Mata J.L."/>
            <person name="Ishikawa N.K."/>
            <person name="Vargas-Isla R."/>
            <person name="Ushijima S."/>
            <person name="Smith C.A."/>
            <person name="Ahrendt S."/>
            <person name="Andreopoulos W."/>
            <person name="He G."/>
            <person name="LaButti K."/>
            <person name="Lipzen A."/>
            <person name="Ng V."/>
            <person name="Riley R."/>
            <person name="Sandor L."/>
            <person name="Barry K."/>
            <person name="Martinez A.T."/>
            <person name="Xiao Y."/>
            <person name="Gibbons J.G."/>
            <person name="Terashima K."/>
            <person name="Hibbett D.S."/>
            <person name="Grigoriev I.V."/>
        </authorList>
    </citation>
    <scope>NUCLEOTIDE SEQUENCE</scope>
    <source>
        <strain evidence="2">ET3784</strain>
    </source>
</reference>
<keyword evidence="1" id="KW-0472">Membrane</keyword>
<proteinExistence type="predicted"/>
<reference evidence="2" key="2">
    <citation type="journal article" date="2023" name="Proc. Natl. Acad. Sci. U.S.A.">
        <title>A global phylogenomic analysis of the shiitake genus Lentinula.</title>
        <authorList>
            <person name="Sierra-Patev S."/>
            <person name="Min B."/>
            <person name="Naranjo-Ortiz M."/>
            <person name="Looney B."/>
            <person name="Konkel Z."/>
            <person name="Slot J.C."/>
            <person name="Sakamoto Y."/>
            <person name="Steenwyk J.L."/>
            <person name="Rokas A."/>
            <person name="Carro J."/>
            <person name="Camarero S."/>
            <person name="Ferreira P."/>
            <person name="Molpeceres G."/>
            <person name="Ruiz-Duenas F.J."/>
            <person name="Serrano A."/>
            <person name="Henrissat B."/>
            <person name="Drula E."/>
            <person name="Hughes K.W."/>
            <person name="Mata J.L."/>
            <person name="Ishikawa N.K."/>
            <person name="Vargas-Isla R."/>
            <person name="Ushijima S."/>
            <person name="Smith C.A."/>
            <person name="Donoghue J."/>
            <person name="Ahrendt S."/>
            <person name="Andreopoulos W."/>
            <person name="He G."/>
            <person name="LaButti K."/>
            <person name="Lipzen A."/>
            <person name="Ng V."/>
            <person name="Riley R."/>
            <person name="Sandor L."/>
            <person name="Barry K."/>
            <person name="Martinez A.T."/>
            <person name="Xiao Y."/>
            <person name="Gibbons J.G."/>
            <person name="Terashima K."/>
            <person name="Grigoriev I.V."/>
            <person name="Hibbett D."/>
        </authorList>
    </citation>
    <scope>NUCLEOTIDE SEQUENCE</scope>
    <source>
        <strain evidence="2">ET3784</strain>
    </source>
</reference>
<comment type="caution">
    <text evidence="2">The sequence shown here is derived from an EMBL/GenBank/DDBJ whole genome shotgun (WGS) entry which is preliminary data.</text>
</comment>
<accession>A0AA38MUI5</accession>
<protein>
    <submittedName>
        <fullName evidence="2">Uncharacterized protein</fullName>
    </submittedName>
</protein>
<name>A0AA38MUI5_9AGAR</name>
<evidence type="ECO:0000313" key="2">
    <source>
        <dbReference type="EMBL" id="KAJ3712320.1"/>
    </source>
</evidence>
<organism evidence="2 3">
    <name type="scientific">Lentinula guzmanii</name>
    <dbReference type="NCBI Taxonomy" id="2804957"/>
    <lineage>
        <taxon>Eukaryota</taxon>
        <taxon>Fungi</taxon>
        <taxon>Dikarya</taxon>
        <taxon>Basidiomycota</taxon>
        <taxon>Agaricomycotina</taxon>
        <taxon>Agaricomycetes</taxon>
        <taxon>Agaricomycetidae</taxon>
        <taxon>Agaricales</taxon>
        <taxon>Marasmiineae</taxon>
        <taxon>Omphalotaceae</taxon>
        <taxon>Lentinula</taxon>
    </lineage>
</organism>
<evidence type="ECO:0000256" key="1">
    <source>
        <dbReference type="SAM" id="Phobius"/>
    </source>
</evidence>
<feature type="transmembrane region" description="Helical" evidence="1">
    <location>
        <begin position="138"/>
        <end position="161"/>
    </location>
</feature>
<sequence>MPDHAARNAKRIKGEESLLYSPSQPIFIRSVFHRLNASNSQKCTGLPSPLSNPHLAFPITRNSPCLQRRYRSRRCTLSRPRTCQIATADLRSAVTAVGAGIMLLTALSGREWNQILYVRIFVSVEWSSSCSLFRTHSLYYFTIPIMLCRFEILAFSVYYALDLVFV</sequence>
<gene>
    <name evidence="2" type="ORF">DFJ43DRAFT_1106428</name>
</gene>
<evidence type="ECO:0000313" key="3">
    <source>
        <dbReference type="Proteomes" id="UP001176059"/>
    </source>
</evidence>